<gene>
    <name evidence="9" type="ORF">FDF74_11195</name>
</gene>
<dbReference type="InterPro" id="IPR036324">
    <property type="entry name" value="Mn/Fe_SOD_N_sf"/>
</dbReference>
<dbReference type="EC" id="1.15.1.1" evidence="2 6"/>
<sequence length="216" mass="24656">MDLNFSENNNCCDSRTAFVLTPLPYGYDHLSPSIDKEIVTIHHDKHQQAYVDKLNTAISKHPELFKKGVYEILSDLNSIPEDIKKDVINNGGGVFNHEFYWSVLGTKALNENSSLAKAITRDFGSFQTFTDTFTQTGINTFGSGYAWLISDANGKLSVVSTSNQDSPVSEGKIPILTMDVWEHAYYLQYQNRRPEYITNFFKIINWSKCEHYYDNI</sequence>
<evidence type="ECO:0000256" key="4">
    <source>
        <dbReference type="ARBA" id="ARBA00023002"/>
    </source>
</evidence>
<dbReference type="SUPFAM" id="SSF54719">
    <property type="entry name" value="Fe,Mn superoxide dismutase (SOD), C-terminal domain"/>
    <property type="match status" value="1"/>
</dbReference>
<dbReference type="Gene3D" id="1.10.287.990">
    <property type="entry name" value="Fe,Mn superoxide dismutase (SOD) domain"/>
    <property type="match status" value="1"/>
</dbReference>
<feature type="domain" description="Manganese/iron superoxide dismutase N-terminal" evidence="7">
    <location>
        <begin position="18"/>
        <end position="104"/>
    </location>
</feature>
<evidence type="ECO:0000313" key="9">
    <source>
        <dbReference type="EMBL" id="NEZ47745.1"/>
    </source>
</evidence>
<proteinExistence type="inferred from homology"/>
<protein>
    <recommendedName>
        <fullName evidence="2 6">Superoxide dismutase</fullName>
        <ecNumber evidence="2 6">1.15.1.1</ecNumber>
    </recommendedName>
</protein>
<evidence type="ECO:0000259" key="7">
    <source>
        <dbReference type="Pfam" id="PF00081"/>
    </source>
</evidence>
<dbReference type="EMBL" id="SXDP01000012">
    <property type="protein sequence ID" value="NEZ47745.1"/>
    <property type="molecule type" value="Genomic_DNA"/>
</dbReference>
<evidence type="ECO:0000256" key="6">
    <source>
        <dbReference type="RuleBase" id="RU000414"/>
    </source>
</evidence>
<dbReference type="GO" id="GO:0046872">
    <property type="term" value="F:metal ion binding"/>
    <property type="evidence" value="ECO:0007669"/>
    <property type="project" value="UniProtKB-KW"/>
</dbReference>
<dbReference type="GO" id="GO:0005737">
    <property type="term" value="C:cytoplasm"/>
    <property type="evidence" value="ECO:0007669"/>
    <property type="project" value="TreeGrafter"/>
</dbReference>
<evidence type="ECO:0000313" key="10">
    <source>
        <dbReference type="Proteomes" id="UP000473885"/>
    </source>
</evidence>
<accession>A0A6M0RBR7</accession>
<dbReference type="PANTHER" id="PTHR43595:SF2">
    <property type="entry name" value="SMALL RIBOSOMAL SUBUNIT PROTEIN MS42"/>
    <property type="match status" value="1"/>
</dbReference>
<keyword evidence="3 5" id="KW-0479">Metal-binding</keyword>
<dbReference type="GO" id="GO:0004784">
    <property type="term" value="F:superoxide dismutase activity"/>
    <property type="evidence" value="ECO:0007669"/>
    <property type="project" value="UniProtKB-EC"/>
</dbReference>
<feature type="binding site" evidence="5">
    <location>
        <position position="97"/>
    </location>
    <ligand>
        <name>Mn(2+)</name>
        <dbReference type="ChEBI" id="CHEBI:29035"/>
    </ligand>
</feature>
<dbReference type="PANTHER" id="PTHR43595">
    <property type="entry name" value="37S RIBOSOMAL PROTEIN S26, MITOCHONDRIAL"/>
    <property type="match status" value="1"/>
</dbReference>
<dbReference type="Pfam" id="PF00081">
    <property type="entry name" value="Sod_Fe_N"/>
    <property type="match status" value="1"/>
</dbReference>
<feature type="binding site" evidence="5">
    <location>
        <position position="183"/>
    </location>
    <ligand>
        <name>Mn(2+)</name>
        <dbReference type="ChEBI" id="CHEBI:29035"/>
    </ligand>
</feature>
<feature type="domain" description="Manganese/iron superoxide dismutase C-terminal" evidence="8">
    <location>
        <begin position="113"/>
        <end position="210"/>
    </location>
</feature>
<evidence type="ECO:0000256" key="1">
    <source>
        <dbReference type="ARBA" id="ARBA00008714"/>
    </source>
</evidence>
<dbReference type="InterPro" id="IPR019833">
    <property type="entry name" value="Mn/Fe_SOD_BS"/>
</dbReference>
<dbReference type="Pfam" id="PF02777">
    <property type="entry name" value="Sod_Fe_C"/>
    <property type="match status" value="1"/>
</dbReference>
<reference evidence="9 10" key="1">
    <citation type="submission" date="2019-04" db="EMBL/GenBank/DDBJ databases">
        <title>Genome sequencing of Clostridium botulinum Groups I-IV and Clostridium butyricum.</title>
        <authorList>
            <person name="Brunt J."/>
            <person name="Van Vliet A.H.M."/>
            <person name="Stringer S.C."/>
            <person name="Carter A.T."/>
            <person name="Peck M.W."/>
        </authorList>
    </citation>
    <scope>NUCLEOTIDE SEQUENCE [LARGE SCALE GENOMIC DNA]</scope>
    <source>
        <strain evidence="9 10">IFR 18/094</strain>
    </source>
</reference>
<dbReference type="InterPro" id="IPR001189">
    <property type="entry name" value="Mn/Fe_SOD"/>
</dbReference>
<dbReference type="PROSITE" id="PS00088">
    <property type="entry name" value="SOD_MN"/>
    <property type="match status" value="1"/>
</dbReference>
<dbReference type="Gene3D" id="3.55.40.20">
    <property type="entry name" value="Iron/manganese superoxide dismutase, C-terminal domain"/>
    <property type="match status" value="1"/>
</dbReference>
<dbReference type="AlphaFoldDB" id="A0A6M0RBR7"/>
<comment type="function">
    <text evidence="6">Destroys radicals which are normally produced within the cells and which are toxic to biological systems.</text>
</comment>
<evidence type="ECO:0000256" key="2">
    <source>
        <dbReference type="ARBA" id="ARBA00012682"/>
    </source>
</evidence>
<comment type="caution">
    <text evidence="9">The sequence shown here is derived from an EMBL/GenBank/DDBJ whole genome shotgun (WGS) entry which is preliminary data.</text>
</comment>
<keyword evidence="10" id="KW-1185">Reference proteome</keyword>
<dbReference type="FunFam" id="3.55.40.20:FF:000001">
    <property type="entry name" value="Superoxide dismutase"/>
    <property type="match status" value="1"/>
</dbReference>
<evidence type="ECO:0000256" key="3">
    <source>
        <dbReference type="ARBA" id="ARBA00022723"/>
    </source>
</evidence>
<dbReference type="SUPFAM" id="SSF46609">
    <property type="entry name" value="Fe,Mn superoxide dismutase (SOD), N-terminal domain"/>
    <property type="match status" value="1"/>
</dbReference>
<comment type="catalytic activity">
    <reaction evidence="6">
        <text>2 superoxide + 2 H(+) = H2O2 + O2</text>
        <dbReference type="Rhea" id="RHEA:20696"/>
        <dbReference type="ChEBI" id="CHEBI:15378"/>
        <dbReference type="ChEBI" id="CHEBI:15379"/>
        <dbReference type="ChEBI" id="CHEBI:16240"/>
        <dbReference type="ChEBI" id="CHEBI:18421"/>
        <dbReference type="EC" id="1.15.1.1"/>
    </reaction>
</comment>
<name>A0A6M0RBR7_9CLOT</name>
<keyword evidence="4 6" id="KW-0560">Oxidoreductase</keyword>
<dbReference type="PIRSF" id="PIRSF000349">
    <property type="entry name" value="SODismutase"/>
    <property type="match status" value="1"/>
</dbReference>
<organism evidence="9 10">
    <name type="scientific">Clostridium niameyense</name>
    <dbReference type="NCBI Taxonomy" id="1622073"/>
    <lineage>
        <taxon>Bacteria</taxon>
        <taxon>Bacillati</taxon>
        <taxon>Bacillota</taxon>
        <taxon>Clostridia</taxon>
        <taxon>Eubacteriales</taxon>
        <taxon>Clostridiaceae</taxon>
        <taxon>Clostridium</taxon>
    </lineage>
</organism>
<dbReference type="InterPro" id="IPR036314">
    <property type="entry name" value="SOD_C_sf"/>
</dbReference>
<evidence type="ECO:0000256" key="5">
    <source>
        <dbReference type="PIRSR" id="PIRSR000349-1"/>
    </source>
</evidence>
<feature type="binding site" evidence="5">
    <location>
        <position position="179"/>
    </location>
    <ligand>
        <name>Mn(2+)</name>
        <dbReference type="ChEBI" id="CHEBI:29035"/>
    </ligand>
</feature>
<dbReference type="RefSeq" id="WP_163249643.1">
    <property type="nucleotide sequence ID" value="NZ_SXDP01000012.1"/>
</dbReference>
<evidence type="ECO:0000259" key="8">
    <source>
        <dbReference type="Pfam" id="PF02777"/>
    </source>
</evidence>
<comment type="similarity">
    <text evidence="1 6">Belongs to the iron/manganese superoxide dismutase family.</text>
</comment>
<dbReference type="InterPro" id="IPR019832">
    <property type="entry name" value="Mn/Fe_SOD_C"/>
</dbReference>
<dbReference type="PRINTS" id="PR01703">
    <property type="entry name" value="MNSODISMTASE"/>
</dbReference>
<feature type="binding site" evidence="5">
    <location>
        <position position="42"/>
    </location>
    <ligand>
        <name>Mn(2+)</name>
        <dbReference type="ChEBI" id="CHEBI:29035"/>
    </ligand>
</feature>
<dbReference type="Proteomes" id="UP000473885">
    <property type="component" value="Unassembled WGS sequence"/>
</dbReference>
<dbReference type="InterPro" id="IPR019831">
    <property type="entry name" value="Mn/Fe_SOD_N"/>
</dbReference>